<dbReference type="PROSITE" id="PS51635">
    <property type="entry name" value="PNPLA"/>
    <property type="match status" value="1"/>
</dbReference>
<dbReference type="InterPro" id="IPR002641">
    <property type="entry name" value="PNPLA_dom"/>
</dbReference>
<sequence>MNFSTLGPNLMVDYTVDRTSGSSTLQSVRIGIAMSGGGFRAAVFHLGVLRRIAELGWLPHLDIMSTVSGGSVIGAFAASRWSSVARDGGDWSALERHVVRPFIELITTRDFIREWAWSLPWLPFRKLLDATFTRTKLAGLLFGDVFCNGLRCSELPERPYLVLNSTSLVSIRSWRFTRDGMGDSRIGLASWGSKPLSLGEAVAASAAFPPIFPPARIRRSDYTFSPPVYGEDSVPNYPLIPVTDGGVYDNLGVEAIGKQTILPGIGRVAAPEFLIVSDAGYPAQYKFRSNGIPVLASALLLYRVNGIAQEQAAAQRRRALVADFSNPSTSRKGLLVMLGSGIQRIPNGRGKEYEDAVGSQYMIPPIVAGGIRRIRTNLDRFDPLECEALMYHAYVMTDAFLWAHRLTCPERYRVPNIPDPIWRIEFTDQRIREWQNVLVRGNGARMEERRIAKAPSSPKSV</sequence>
<accession>A0A9J7BQV7</accession>
<dbReference type="Proteomes" id="UP001059380">
    <property type="component" value="Chromosome"/>
</dbReference>
<dbReference type="SUPFAM" id="SSF52151">
    <property type="entry name" value="FabD/lysophospholipase-like"/>
    <property type="match status" value="1"/>
</dbReference>
<dbReference type="RefSeq" id="WP_260794778.1">
    <property type="nucleotide sequence ID" value="NZ_CP093313.1"/>
</dbReference>
<name>A0A9J7BQV7_9BACT</name>
<dbReference type="KEGG" id="orp:MOP44_04790"/>
<evidence type="ECO:0000313" key="7">
    <source>
        <dbReference type="Proteomes" id="UP001059380"/>
    </source>
</evidence>
<evidence type="ECO:0000256" key="4">
    <source>
        <dbReference type="PROSITE-ProRule" id="PRU01161"/>
    </source>
</evidence>
<dbReference type="Gene3D" id="3.40.1090.10">
    <property type="entry name" value="Cytosolic phospholipase A2 catalytic domain"/>
    <property type="match status" value="2"/>
</dbReference>
<proteinExistence type="predicted"/>
<dbReference type="PANTHER" id="PTHR14226">
    <property type="entry name" value="NEUROPATHY TARGET ESTERASE/SWISS CHEESE D.MELANOGASTER"/>
    <property type="match status" value="1"/>
</dbReference>
<reference evidence="6" key="1">
    <citation type="submission" date="2021-04" db="EMBL/GenBank/DDBJ databases">
        <title>Phylogenetic analysis of Acidobacteriaceae.</title>
        <authorList>
            <person name="Qiu L."/>
            <person name="Zhang Q."/>
        </authorList>
    </citation>
    <scope>NUCLEOTIDE SEQUENCE</scope>
    <source>
        <strain evidence="6">DSM 25168</strain>
    </source>
</reference>
<dbReference type="GO" id="GO:0016042">
    <property type="term" value="P:lipid catabolic process"/>
    <property type="evidence" value="ECO:0007669"/>
    <property type="project" value="UniProtKB-KW"/>
</dbReference>
<keyword evidence="7" id="KW-1185">Reference proteome</keyword>
<keyword evidence="1" id="KW-0378">Hydrolase</keyword>
<dbReference type="PANTHER" id="PTHR14226:SF78">
    <property type="entry name" value="SLR0060 PROTEIN"/>
    <property type="match status" value="1"/>
</dbReference>
<dbReference type="GO" id="GO:0016787">
    <property type="term" value="F:hydrolase activity"/>
    <property type="evidence" value="ECO:0007669"/>
    <property type="project" value="UniProtKB-KW"/>
</dbReference>
<comment type="caution">
    <text evidence="4">Lacks conserved residue(s) required for the propagation of feature annotation.</text>
</comment>
<feature type="short sequence motif" description="DGA/G" evidence="4">
    <location>
        <begin position="244"/>
        <end position="246"/>
    </location>
</feature>
<evidence type="ECO:0000256" key="2">
    <source>
        <dbReference type="ARBA" id="ARBA00022963"/>
    </source>
</evidence>
<evidence type="ECO:0000313" key="6">
    <source>
        <dbReference type="EMBL" id="UWZ85260.1"/>
    </source>
</evidence>
<evidence type="ECO:0000256" key="1">
    <source>
        <dbReference type="ARBA" id="ARBA00022801"/>
    </source>
</evidence>
<evidence type="ECO:0000256" key="3">
    <source>
        <dbReference type="ARBA" id="ARBA00023098"/>
    </source>
</evidence>
<dbReference type="InterPro" id="IPR016035">
    <property type="entry name" value="Acyl_Trfase/lysoPLipase"/>
</dbReference>
<keyword evidence="3" id="KW-0443">Lipid metabolism</keyword>
<dbReference type="AlphaFoldDB" id="A0A9J7BQV7"/>
<organism evidence="6 7">
    <name type="scientific">Occallatibacter riparius</name>
    <dbReference type="NCBI Taxonomy" id="1002689"/>
    <lineage>
        <taxon>Bacteria</taxon>
        <taxon>Pseudomonadati</taxon>
        <taxon>Acidobacteriota</taxon>
        <taxon>Terriglobia</taxon>
        <taxon>Terriglobales</taxon>
        <taxon>Acidobacteriaceae</taxon>
        <taxon>Occallatibacter</taxon>
    </lineage>
</organism>
<feature type="domain" description="PNPLA" evidence="5">
    <location>
        <begin position="33"/>
        <end position="257"/>
    </location>
</feature>
<dbReference type="EMBL" id="CP093313">
    <property type="protein sequence ID" value="UWZ85260.1"/>
    <property type="molecule type" value="Genomic_DNA"/>
</dbReference>
<dbReference type="Pfam" id="PF01734">
    <property type="entry name" value="Patatin"/>
    <property type="match status" value="1"/>
</dbReference>
<dbReference type="InterPro" id="IPR050301">
    <property type="entry name" value="NTE"/>
</dbReference>
<keyword evidence="2" id="KW-0442">Lipid degradation</keyword>
<evidence type="ECO:0000259" key="5">
    <source>
        <dbReference type="PROSITE" id="PS51635"/>
    </source>
</evidence>
<protein>
    <submittedName>
        <fullName evidence="6">Patatin-like phospholipase family protein</fullName>
    </submittedName>
</protein>
<gene>
    <name evidence="6" type="ORF">MOP44_04790</name>
</gene>